<dbReference type="Gene3D" id="3.40.50.300">
    <property type="entry name" value="P-loop containing nucleotide triphosphate hydrolases"/>
    <property type="match status" value="4"/>
</dbReference>
<dbReference type="GO" id="GO:0005525">
    <property type="term" value="F:GTP binding"/>
    <property type="evidence" value="ECO:0007669"/>
    <property type="project" value="UniProtKB-KW"/>
</dbReference>
<feature type="region of interest" description="Disordered" evidence="5">
    <location>
        <begin position="1006"/>
        <end position="1070"/>
    </location>
</feature>
<feature type="domain" description="AIG1-type G" evidence="7">
    <location>
        <begin position="438"/>
        <end position="630"/>
    </location>
</feature>
<name>A0A7N9AKA1_9TELE</name>
<dbReference type="FunFam" id="3.40.50.300:FF:000366">
    <property type="entry name" value="GTPase, IMAP family member 2"/>
    <property type="match status" value="1"/>
</dbReference>
<evidence type="ECO:0000256" key="4">
    <source>
        <dbReference type="SAM" id="Coils"/>
    </source>
</evidence>
<proteinExistence type="inferred from homology"/>
<sequence length="1192" mass="139120">MSFQRFSFALFPLITVIPVSELRLVLLGNSWSDRSSVGNLILGQTQSNPEEEPDTCQSVRGQVEEKEVVLINTPDLLHPEISQHKLAQHVGNCVRLSDPGPHVFLLVLQPEDFTEELRLRLCRVLKLFSDRPFDHSLILISTPREESSGFMEKYRQHPPLKDLIRMCRYRFLWLKDLELPELLTRLGQIVKENSGEHLSCDVFEDASPDLTGVQKRAKQEEGVSFKHDPTDALEGKDPSEYNPYQSAELRIVMFGKSEDKKAKLGNFIIGSKTKFYKIKPNKQSVASCGEWRGKPVTVVKAPDVFSLTEENQRREVKRCVTLCSPGPNVLLLLVKPSDFTEENRNSLKFILSLFGPDALKHSLVVMMQNEEGQSSSVKNLIQDCKQRLHRVKLDKKHFSDSDLQELMQKIENIVTDNRGRCLTLTEATDPMTVMNWSKPSMNLVLFGPFGVGKTSAAKAILGQTELHPVSNSSECVKKQAEVCGRWVSLVELPALDGKPQEAVMEESLRCISLCDPEGVHAFILVLPVDPLTDEDKGELKTIQNTFSSRVNDFTMILFTVESDPTAPAVVNFVRENRDIQELCQSCGGRSVVLNIRDKQQVSELLDTVDTMRLNKDKPGCYTVGTFAQVQIDKVIQQEKYINKLQSKEEKQSPDCLRIVLMGKTGTGKSSSGNTILGREEFESELSQKSVTRYCQKAESEVNGRPVVVVDTPGLFDNTLSHEEVNEEMVKCFSLLAPGPHVFLLVLQIGRLTPEEKETFKLIKEGFGKNSEKFTIILFTRGDDLEHDKLSIEEYIETGCDDSLKKLIRDCGGRYHVFNNRDQQNQTQVSELINKIDTMVKENGGSCYTNEMLQEAEAAIKKEMERILKEKEEEMRREREELERKHEGEMKRRMEEQREETEKERKLREKQLKEKEENTKKEHEERKKEKEKREEEDRKRKQQEETERQEWKQKLEALKKKIKSESEEKETIDRKLEQNREEMRKERENWEMERKEWWDRRYQEEEQRRQEERERLKELQEEYEKEREKYEKKREEDQIRREQEEKERKELEKNHQKQLENLKTTYEEEARQKAEEFNGFKEKMRNELAAQREEHEKLVKDKDEKFDLLQALSAHKEKQWREKHRGEIYELVKCVNRKTENMKKIQELLTKHENQMKKVENEEEKENLQKIQEQEISDLLEELLKEQSSCCIS</sequence>
<dbReference type="InterPro" id="IPR006703">
    <property type="entry name" value="G_AIG1"/>
</dbReference>
<reference evidence="8" key="2">
    <citation type="submission" date="2025-09" db="UniProtKB">
        <authorList>
            <consortium name="Ensembl"/>
        </authorList>
    </citation>
    <scope>IDENTIFICATION</scope>
</reference>
<keyword evidence="6" id="KW-0732">Signal</keyword>
<feature type="coiled-coil region" evidence="4">
    <location>
        <begin position="1134"/>
        <end position="1181"/>
    </location>
</feature>
<evidence type="ECO:0000256" key="3">
    <source>
        <dbReference type="ARBA" id="ARBA00023134"/>
    </source>
</evidence>
<feature type="chain" id="PRO_5030655779" description="AIG1-type G domain-containing protein" evidence="6">
    <location>
        <begin position="23"/>
        <end position="1192"/>
    </location>
</feature>
<dbReference type="InterPro" id="IPR027417">
    <property type="entry name" value="P-loop_NTPase"/>
</dbReference>
<evidence type="ECO:0000256" key="5">
    <source>
        <dbReference type="SAM" id="MobiDB-lite"/>
    </source>
</evidence>
<dbReference type="PROSITE" id="PS51720">
    <property type="entry name" value="G_AIG1"/>
    <property type="match status" value="3"/>
</dbReference>
<reference evidence="8" key="1">
    <citation type="submission" date="2025-08" db="UniProtKB">
        <authorList>
            <consortium name="Ensembl"/>
        </authorList>
    </citation>
    <scope>IDENTIFICATION</scope>
</reference>
<dbReference type="AlphaFoldDB" id="A0A7N9AKA1"/>
<accession>A0A7N9AKA1</accession>
<keyword evidence="2" id="KW-0547">Nucleotide-binding</keyword>
<feature type="region of interest" description="Disordered" evidence="5">
    <location>
        <begin position="213"/>
        <end position="239"/>
    </location>
</feature>
<dbReference type="GeneTree" id="ENSGT00940000164100"/>
<dbReference type="InParanoid" id="A0A7N9AKA1"/>
<protein>
    <recommendedName>
        <fullName evidence="7">AIG1-type G domain-containing protein</fullName>
    </recommendedName>
</protein>
<organism evidence="8 9">
    <name type="scientific">Mastacembelus armatus</name>
    <name type="common">zig-zag eel</name>
    <dbReference type="NCBI Taxonomy" id="205130"/>
    <lineage>
        <taxon>Eukaryota</taxon>
        <taxon>Metazoa</taxon>
        <taxon>Chordata</taxon>
        <taxon>Craniata</taxon>
        <taxon>Vertebrata</taxon>
        <taxon>Euteleostomi</taxon>
        <taxon>Actinopterygii</taxon>
        <taxon>Neopterygii</taxon>
        <taxon>Teleostei</taxon>
        <taxon>Neoteleostei</taxon>
        <taxon>Acanthomorphata</taxon>
        <taxon>Anabantaria</taxon>
        <taxon>Synbranchiformes</taxon>
        <taxon>Mastacembelidae</taxon>
        <taxon>Mastacembelus</taxon>
    </lineage>
</organism>
<feature type="domain" description="AIG1-type G" evidence="7">
    <location>
        <begin position="653"/>
        <end position="856"/>
    </location>
</feature>
<dbReference type="PANTHER" id="PTHR10903:SF188">
    <property type="entry name" value="GTPASE IMAP FAMILY MEMBER 2-LIKE-RELATED"/>
    <property type="match status" value="1"/>
</dbReference>
<dbReference type="CDD" id="cd01852">
    <property type="entry name" value="AIG1"/>
    <property type="match status" value="1"/>
</dbReference>
<feature type="compositionally biased region" description="Basic and acidic residues" evidence="5">
    <location>
        <begin position="217"/>
        <end position="239"/>
    </location>
</feature>
<evidence type="ECO:0000259" key="7">
    <source>
        <dbReference type="PROSITE" id="PS51720"/>
    </source>
</evidence>
<feature type="region of interest" description="Disordered" evidence="5">
    <location>
        <begin position="872"/>
        <end position="991"/>
    </location>
</feature>
<keyword evidence="4" id="KW-0175">Coiled coil</keyword>
<dbReference type="InterPro" id="IPR045058">
    <property type="entry name" value="GIMA/IAN/Toc"/>
</dbReference>
<evidence type="ECO:0000313" key="9">
    <source>
        <dbReference type="Proteomes" id="UP000261640"/>
    </source>
</evidence>
<keyword evidence="9" id="KW-1185">Reference proteome</keyword>
<dbReference type="Pfam" id="PF04548">
    <property type="entry name" value="AIG1"/>
    <property type="match status" value="4"/>
</dbReference>
<dbReference type="PANTHER" id="PTHR10903">
    <property type="entry name" value="GTPASE, IMAP FAMILY MEMBER-RELATED"/>
    <property type="match status" value="1"/>
</dbReference>
<evidence type="ECO:0000256" key="2">
    <source>
        <dbReference type="ARBA" id="ARBA00022741"/>
    </source>
</evidence>
<feature type="signal peptide" evidence="6">
    <location>
        <begin position="1"/>
        <end position="22"/>
    </location>
</feature>
<comment type="similarity">
    <text evidence="1">Belongs to the TRAFAC class TrmE-Era-EngA-EngB-Septin-like GTPase superfamily. AIG1/Toc34/Toc159-like paraseptin GTPase family. IAN subfamily.</text>
</comment>
<evidence type="ECO:0000256" key="6">
    <source>
        <dbReference type="SAM" id="SignalP"/>
    </source>
</evidence>
<dbReference type="FunCoup" id="A0A7N9AKA1">
    <property type="interactions" value="24"/>
</dbReference>
<keyword evidence="3" id="KW-0342">GTP-binding</keyword>
<evidence type="ECO:0000256" key="1">
    <source>
        <dbReference type="ARBA" id="ARBA00008535"/>
    </source>
</evidence>
<dbReference type="Ensembl" id="ENSMAMT00000041236.1">
    <property type="protein sequence ID" value="ENSMAMP00000037398.1"/>
    <property type="gene ID" value="ENSMAMG00000028556.1"/>
</dbReference>
<dbReference type="SUPFAM" id="SSF52540">
    <property type="entry name" value="P-loop containing nucleoside triphosphate hydrolases"/>
    <property type="match status" value="3"/>
</dbReference>
<evidence type="ECO:0000313" key="8">
    <source>
        <dbReference type="Ensembl" id="ENSMAMP00000037398.1"/>
    </source>
</evidence>
<dbReference type="Proteomes" id="UP000261640">
    <property type="component" value="Unplaced"/>
</dbReference>
<feature type="domain" description="AIG1-type G" evidence="7">
    <location>
        <begin position="19"/>
        <end position="207"/>
    </location>
</feature>